<keyword evidence="5" id="KW-1185">Reference proteome</keyword>
<keyword evidence="2" id="KW-1133">Transmembrane helix</keyword>
<feature type="signal peptide" evidence="3">
    <location>
        <begin position="1"/>
        <end position="24"/>
    </location>
</feature>
<protein>
    <recommendedName>
        <fullName evidence="6">Extracellular membrane protein CFEM domain-containing protein</fullName>
    </recommendedName>
</protein>
<reference evidence="4" key="2">
    <citation type="submission" date="2023-05" db="EMBL/GenBank/DDBJ databases">
        <authorList>
            <consortium name="Lawrence Berkeley National Laboratory"/>
            <person name="Steindorff A."/>
            <person name="Hensen N."/>
            <person name="Bonometti L."/>
            <person name="Westerberg I."/>
            <person name="Brannstrom I.O."/>
            <person name="Guillou S."/>
            <person name="Cros-Aarteil S."/>
            <person name="Calhoun S."/>
            <person name="Haridas S."/>
            <person name="Kuo A."/>
            <person name="Mondo S."/>
            <person name="Pangilinan J."/>
            <person name="Riley R."/>
            <person name="Labutti K."/>
            <person name="Andreopoulos B."/>
            <person name="Lipzen A."/>
            <person name="Chen C."/>
            <person name="Yanf M."/>
            <person name="Daum C."/>
            <person name="Ng V."/>
            <person name="Clum A."/>
            <person name="Ohm R."/>
            <person name="Martin F."/>
            <person name="Silar P."/>
            <person name="Natvig D."/>
            <person name="Lalanne C."/>
            <person name="Gautier V."/>
            <person name="Ament-Velasquez S.L."/>
            <person name="Kruys A."/>
            <person name="Hutchinson M.I."/>
            <person name="Powell A.J."/>
            <person name="Barry K."/>
            <person name="Miller A.N."/>
            <person name="Grigoriev I.V."/>
            <person name="Debuchy R."/>
            <person name="Gladieux P."/>
            <person name="Thoren M.H."/>
            <person name="Johannesson H."/>
        </authorList>
    </citation>
    <scope>NUCLEOTIDE SEQUENCE</scope>
    <source>
        <strain evidence="4">CBS 731.68</strain>
    </source>
</reference>
<evidence type="ECO:0000256" key="3">
    <source>
        <dbReference type="SAM" id="SignalP"/>
    </source>
</evidence>
<organism evidence="4 5">
    <name type="scientific">Parathielavia appendiculata</name>
    <dbReference type="NCBI Taxonomy" id="2587402"/>
    <lineage>
        <taxon>Eukaryota</taxon>
        <taxon>Fungi</taxon>
        <taxon>Dikarya</taxon>
        <taxon>Ascomycota</taxon>
        <taxon>Pezizomycotina</taxon>
        <taxon>Sordariomycetes</taxon>
        <taxon>Sordariomycetidae</taxon>
        <taxon>Sordariales</taxon>
        <taxon>Chaetomiaceae</taxon>
        <taxon>Parathielavia</taxon>
    </lineage>
</organism>
<accession>A0AAN6TTJ8</accession>
<evidence type="ECO:0008006" key="6">
    <source>
        <dbReference type="Google" id="ProtNLM"/>
    </source>
</evidence>
<keyword evidence="2" id="KW-0812">Transmembrane</keyword>
<evidence type="ECO:0000313" key="4">
    <source>
        <dbReference type="EMBL" id="KAK4120478.1"/>
    </source>
</evidence>
<dbReference type="AlphaFoldDB" id="A0AAN6TTJ8"/>
<feature type="region of interest" description="Disordered" evidence="1">
    <location>
        <begin position="148"/>
        <end position="177"/>
    </location>
</feature>
<evidence type="ECO:0000313" key="5">
    <source>
        <dbReference type="Proteomes" id="UP001302602"/>
    </source>
</evidence>
<name>A0AAN6TTJ8_9PEZI</name>
<feature type="chain" id="PRO_5043015241" description="Extracellular membrane protein CFEM domain-containing protein" evidence="3">
    <location>
        <begin position="25"/>
        <end position="210"/>
    </location>
</feature>
<comment type="caution">
    <text evidence="4">The sequence shown here is derived from an EMBL/GenBank/DDBJ whole genome shotgun (WGS) entry which is preliminary data.</text>
</comment>
<keyword evidence="3" id="KW-0732">Signal</keyword>
<reference evidence="4" key="1">
    <citation type="journal article" date="2023" name="Mol. Phylogenet. Evol.">
        <title>Genome-scale phylogeny and comparative genomics of the fungal order Sordariales.</title>
        <authorList>
            <person name="Hensen N."/>
            <person name="Bonometti L."/>
            <person name="Westerberg I."/>
            <person name="Brannstrom I.O."/>
            <person name="Guillou S."/>
            <person name="Cros-Aarteil S."/>
            <person name="Calhoun S."/>
            <person name="Haridas S."/>
            <person name="Kuo A."/>
            <person name="Mondo S."/>
            <person name="Pangilinan J."/>
            <person name="Riley R."/>
            <person name="LaButti K."/>
            <person name="Andreopoulos B."/>
            <person name="Lipzen A."/>
            <person name="Chen C."/>
            <person name="Yan M."/>
            <person name="Daum C."/>
            <person name="Ng V."/>
            <person name="Clum A."/>
            <person name="Steindorff A."/>
            <person name="Ohm R.A."/>
            <person name="Martin F."/>
            <person name="Silar P."/>
            <person name="Natvig D.O."/>
            <person name="Lalanne C."/>
            <person name="Gautier V."/>
            <person name="Ament-Velasquez S.L."/>
            <person name="Kruys A."/>
            <person name="Hutchinson M.I."/>
            <person name="Powell A.J."/>
            <person name="Barry K."/>
            <person name="Miller A.N."/>
            <person name="Grigoriev I.V."/>
            <person name="Debuchy R."/>
            <person name="Gladieux P."/>
            <person name="Hiltunen Thoren M."/>
            <person name="Johannesson H."/>
        </authorList>
    </citation>
    <scope>NUCLEOTIDE SEQUENCE</scope>
    <source>
        <strain evidence="4">CBS 731.68</strain>
    </source>
</reference>
<dbReference type="RefSeq" id="XP_062644249.1">
    <property type="nucleotide sequence ID" value="XM_062785986.1"/>
</dbReference>
<gene>
    <name evidence="4" type="ORF">N657DRAFT_155160</name>
</gene>
<keyword evidence="2" id="KW-0472">Membrane</keyword>
<evidence type="ECO:0000256" key="1">
    <source>
        <dbReference type="SAM" id="MobiDB-lite"/>
    </source>
</evidence>
<dbReference type="EMBL" id="MU853238">
    <property type="protein sequence ID" value="KAK4120478.1"/>
    <property type="molecule type" value="Genomic_DNA"/>
</dbReference>
<feature type="compositionally biased region" description="Low complexity" evidence="1">
    <location>
        <begin position="148"/>
        <end position="167"/>
    </location>
</feature>
<dbReference type="GeneID" id="87822752"/>
<feature type="transmembrane region" description="Helical" evidence="2">
    <location>
        <begin position="183"/>
        <end position="205"/>
    </location>
</feature>
<sequence>MMVASSPAAVALLIAWFMTASVSSKLTPIFRAAEAYKGLSADQKMCAVDDTYSAAYKTRCDDKACFCANPQFISDTVDQCLIFYADFLVARPEVYSTENYNSIMMFFGNECGTFQVQTKTVATQSITYTSTLVQTKTQPGGGAATVTGAVNSGSGTSSGTANNQGGTRNTQGEQPQDGGGLSIGAWIGIAASILGGIAALVSIWYKCRRK</sequence>
<proteinExistence type="predicted"/>
<dbReference type="Proteomes" id="UP001302602">
    <property type="component" value="Unassembled WGS sequence"/>
</dbReference>
<evidence type="ECO:0000256" key="2">
    <source>
        <dbReference type="SAM" id="Phobius"/>
    </source>
</evidence>